<gene>
    <name evidence="1" type="ORF">ABEG18_17370</name>
</gene>
<accession>A0AAU7JB37</accession>
<protein>
    <submittedName>
        <fullName evidence="1">Uncharacterized protein</fullName>
    </submittedName>
</protein>
<dbReference type="AlphaFoldDB" id="A0AAU7JB37"/>
<sequence length="99" mass="10976">MGDRPNPDLPADLVKQDPVVSAPQPQARQSAHRFDIASADRRITFQLVSDGGLDRFGQTAQLSSRFSGQYDFQHQYIPKSNIAQSYCLPAARRYQPAAA</sequence>
<organism evidence="1">
    <name type="scientific">Alsobacter sp. KACC 23698</name>
    <dbReference type="NCBI Taxonomy" id="3149229"/>
    <lineage>
        <taxon>Bacteria</taxon>
        <taxon>Pseudomonadati</taxon>
        <taxon>Pseudomonadota</taxon>
        <taxon>Alphaproteobacteria</taxon>
        <taxon>Hyphomicrobiales</taxon>
        <taxon>Alsobacteraceae</taxon>
        <taxon>Alsobacter</taxon>
    </lineage>
</organism>
<evidence type="ECO:0000313" key="1">
    <source>
        <dbReference type="EMBL" id="XBO37488.1"/>
    </source>
</evidence>
<reference evidence="1" key="1">
    <citation type="submission" date="2024-05" db="EMBL/GenBank/DDBJ databases">
        <authorList>
            <person name="Kim S."/>
            <person name="Heo J."/>
            <person name="Choi H."/>
            <person name="Choi Y."/>
            <person name="Kwon S.-W."/>
            <person name="Kim Y."/>
        </authorList>
    </citation>
    <scope>NUCLEOTIDE SEQUENCE</scope>
    <source>
        <strain evidence="1">KACC 23698</strain>
    </source>
</reference>
<dbReference type="EMBL" id="CP157484">
    <property type="protein sequence ID" value="XBO37488.1"/>
    <property type="molecule type" value="Genomic_DNA"/>
</dbReference>
<proteinExistence type="predicted"/>
<dbReference type="RefSeq" id="WP_406854310.1">
    <property type="nucleotide sequence ID" value="NZ_CP157484.1"/>
</dbReference>
<name>A0AAU7JB37_9HYPH</name>